<dbReference type="InterPro" id="IPR009097">
    <property type="entry name" value="Cyclic_Pdiesterase"/>
</dbReference>
<keyword evidence="2" id="KW-1185">Reference proteome</keyword>
<gene>
    <name evidence="1" type="ORF">NDR86_18250</name>
</gene>
<accession>A0A9X2IXI5</accession>
<dbReference type="Proteomes" id="UP001139157">
    <property type="component" value="Unassembled WGS sequence"/>
</dbReference>
<dbReference type="AlphaFoldDB" id="A0A9X2IXI5"/>
<proteinExistence type="predicted"/>
<evidence type="ECO:0000313" key="1">
    <source>
        <dbReference type="EMBL" id="MCM6775418.1"/>
    </source>
</evidence>
<dbReference type="RefSeq" id="WP_251913672.1">
    <property type="nucleotide sequence ID" value="NZ_JAMRXG010000007.1"/>
</dbReference>
<reference evidence="1" key="1">
    <citation type="submission" date="2022-06" db="EMBL/GenBank/DDBJ databases">
        <title>Novel species in genus nocardia.</title>
        <authorList>
            <person name="Li F."/>
        </authorList>
    </citation>
    <scope>NUCLEOTIDE SEQUENCE</scope>
    <source>
        <strain evidence="1">CDC141</strain>
    </source>
</reference>
<name>A0A9X2IXI5_9NOCA</name>
<dbReference type="EMBL" id="JAMRXG010000007">
    <property type="protein sequence ID" value="MCM6775418.1"/>
    <property type="molecule type" value="Genomic_DNA"/>
</dbReference>
<evidence type="ECO:0008006" key="3">
    <source>
        <dbReference type="Google" id="ProtNLM"/>
    </source>
</evidence>
<organism evidence="1 2">
    <name type="scientific">Nocardia pulmonis</name>
    <dbReference type="NCBI Taxonomy" id="2951408"/>
    <lineage>
        <taxon>Bacteria</taxon>
        <taxon>Bacillati</taxon>
        <taxon>Actinomycetota</taxon>
        <taxon>Actinomycetes</taxon>
        <taxon>Mycobacteriales</taxon>
        <taxon>Nocardiaceae</taxon>
        <taxon>Nocardia</taxon>
    </lineage>
</organism>
<dbReference type="Pfam" id="PF13563">
    <property type="entry name" value="2_5_RNA_ligase2"/>
    <property type="match status" value="1"/>
</dbReference>
<dbReference type="Gene3D" id="3.90.1140.10">
    <property type="entry name" value="Cyclic phosphodiesterase"/>
    <property type="match status" value="1"/>
</dbReference>
<evidence type="ECO:0000313" key="2">
    <source>
        <dbReference type="Proteomes" id="UP001139157"/>
    </source>
</evidence>
<protein>
    <recommendedName>
        <fullName evidence="3">2'-5' RNA ligase</fullName>
    </recommendedName>
</protein>
<sequence length="201" mass="21808">MRNFFESSHFDWPLLRDSLHVYVLPDERFSATVQPVVGAIAAFDGCAAVAPPWQHATVTRIPWWRGEVDAAAVDRFAAALTAIAADTARFALEMQGPLLHDLGVGVLAAEGPEWKQLHTAVRNAAVEVFGAERPLPPPPPMPHVSLGYGIAERDSGPLERSLSDIRTPAVVTVDALHFLSVHADPEAGTFTWDPISSHPLR</sequence>
<dbReference type="SUPFAM" id="SSF55144">
    <property type="entry name" value="LigT-like"/>
    <property type="match status" value="1"/>
</dbReference>
<comment type="caution">
    <text evidence="1">The sequence shown here is derived from an EMBL/GenBank/DDBJ whole genome shotgun (WGS) entry which is preliminary data.</text>
</comment>